<dbReference type="Pfam" id="PF07729">
    <property type="entry name" value="FCD"/>
    <property type="match status" value="1"/>
</dbReference>
<dbReference type="OrthoDB" id="574518at2"/>
<feature type="domain" description="HTH gntR-type" evidence="4">
    <location>
        <begin position="22"/>
        <end position="89"/>
    </location>
</feature>
<dbReference type="SMART" id="SM00895">
    <property type="entry name" value="FCD"/>
    <property type="match status" value="1"/>
</dbReference>
<organism evidence="5 6">
    <name type="scientific">Salicibibacter halophilus</name>
    <dbReference type="NCBI Taxonomy" id="2502791"/>
    <lineage>
        <taxon>Bacteria</taxon>
        <taxon>Bacillati</taxon>
        <taxon>Bacillota</taxon>
        <taxon>Bacilli</taxon>
        <taxon>Bacillales</taxon>
        <taxon>Bacillaceae</taxon>
        <taxon>Salicibibacter</taxon>
    </lineage>
</organism>
<evidence type="ECO:0000256" key="3">
    <source>
        <dbReference type="ARBA" id="ARBA00023163"/>
    </source>
</evidence>
<dbReference type="GO" id="GO:0003700">
    <property type="term" value="F:DNA-binding transcription factor activity"/>
    <property type="evidence" value="ECO:0007669"/>
    <property type="project" value="InterPro"/>
</dbReference>
<dbReference type="AlphaFoldDB" id="A0A514LJS3"/>
<proteinExistence type="predicted"/>
<evidence type="ECO:0000256" key="1">
    <source>
        <dbReference type="ARBA" id="ARBA00023015"/>
    </source>
</evidence>
<sequence length="237" mass="27518">MVVWYLKKHKEGFRHLNSLSKHSSRDQVYESVRKDIITLEFKPGAPLSEKEVSEKLGVSRTPVREAFQKLAQDYLLDILPQRGSFVTLIDSAHVEDARFIREHLEVASVRLACSQFDFEALDKLSMNLRMQELFMQEKKFNDLFHLDEEFHALISKGCGKTRVWDVISQVNVHLDRVRMLSMAAEYNWKTILQHHSDILKAIKQGEADAAATIMREHLSLVSVDQVELKESFPNYFK</sequence>
<dbReference type="Proteomes" id="UP000319756">
    <property type="component" value="Chromosome"/>
</dbReference>
<dbReference type="PANTHER" id="PTHR43537:SF5">
    <property type="entry name" value="UXU OPERON TRANSCRIPTIONAL REGULATOR"/>
    <property type="match status" value="1"/>
</dbReference>
<evidence type="ECO:0000313" key="6">
    <source>
        <dbReference type="Proteomes" id="UP000319756"/>
    </source>
</evidence>
<protein>
    <submittedName>
        <fullName evidence="5">GntR family transcriptional regulator</fullName>
    </submittedName>
</protein>
<dbReference type="KEGG" id="sale:EPH95_13700"/>
<keyword evidence="1" id="KW-0805">Transcription regulation</keyword>
<dbReference type="InterPro" id="IPR008920">
    <property type="entry name" value="TF_FadR/GntR_C"/>
</dbReference>
<dbReference type="InterPro" id="IPR000524">
    <property type="entry name" value="Tscrpt_reg_HTH_GntR"/>
</dbReference>
<evidence type="ECO:0000313" key="5">
    <source>
        <dbReference type="EMBL" id="QDI92108.1"/>
    </source>
</evidence>
<dbReference type="SMART" id="SM00345">
    <property type="entry name" value="HTH_GNTR"/>
    <property type="match status" value="1"/>
</dbReference>
<dbReference type="PANTHER" id="PTHR43537">
    <property type="entry name" value="TRANSCRIPTIONAL REGULATOR, GNTR FAMILY"/>
    <property type="match status" value="1"/>
</dbReference>
<accession>A0A514LJS3</accession>
<reference evidence="6" key="1">
    <citation type="submission" date="2019-01" db="EMBL/GenBank/DDBJ databases">
        <title>Genomic analysis of Salicibibacter sp. NKC3-5.</title>
        <authorList>
            <person name="Oh Y.J."/>
        </authorList>
    </citation>
    <scope>NUCLEOTIDE SEQUENCE [LARGE SCALE GENOMIC DNA]</scope>
    <source>
        <strain evidence="6">NKC3-5</strain>
    </source>
</reference>
<dbReference type="Gene3D" id="1.10.10.10">
    <property type="entry name" value="Winged helix-like DNA-binding domain superfamily/Winged helix DNA-binding domain"/>
    <property type="match status" value="1"/>
</dbReference>
<dbReference type="SUPFAM" id="SSF48008">
    <property type="entry name" value="GntR ligand-binding domain-like"/>
    <property type="match status" value="1"/>
</dbReference>
<dbReference type="SUPFAM" id="SSF46785">
    <property type="entry name" value="Winged helix' DNA-binding domain"/>
    <property type="match status" value="1"/>
</dbReference>
<keyword evidence="3" id="KW-0804">Transcription</keyword>
<dbReference type="InterPro" id="IPR036388">
    <property type="entry name" value="WH-like_DNA-bd_sf"/>
</dbReference>
<dbReference type="EMBL" id="CP035485">
    <property type="protein sequence ID" value="QDI92108.1"/>
    <property type="molecule type" value="Genomic_DNA"/>
</dbReference>
<gene>
    <name evidence="5" type="ORF">EPH95_13700</name>
</gene>
<dbReference type="GO" id="GO:0003677">
    <property type="term" value="F:DNA binding"/>
    <property type="evidence" value="ECO:0007669"/>
    <property type="project" value="UniProtKB-KW"/>
</dbReference>
<keyword evidence="2" id="KW-0238">DNA-binding</keyword>
<dbReference type="Pfam" id="PF00392">
    <property type="entry name" value="GntR"/>
    <property type="match status" value="1"/>
</dbReference>
<keyword evidence="6" id="KW-1185">Reference proteome</keyword>
<dbReference type="Gene3D" id="1.20.120.530">
    <property type="entry name" value="GntR ligand-binding domain-like"/>
    <property type="match status" value="1"/>
</dbReference>
<name>A0A514LJS3_9BACI</name>
<evidence type="ECO:0000259" key="4">
    <source>
        <dbReference type="PROSITE" id="PS50949"/>
    </source>
</evidence>
<dbReference type="PROSITE" id="PS50949">
    <property type="entry name" value="HTH_GNTR"/>
    <property type="match status" value="1"/>
</dbReference>
<dbReference type="InterPro" id="IPR011711">
    <property type="entry name" value="GntR_C"/>
</dbReference>
<evidence type="ECO:0000256" key="2">
    <source>
        <dbReference type="ARBA" id="ARBA00023125"/>
    </source>
</evidence>
<dbReference type="CDD" id="cd07377">
    <property type="entry name" value="WHTH_GntR"/>
    <property type="match status" value="1"/>
</dbReference>
<dbReference type="InterPro" id="IPR036390">
    <property type="entry name" value="WH_DNA-bd_sf"/>
</dbReference>